<dbReference type="Proteomes" id="UP000252707">
    <property type="component" value="Unassembled WGS sequence"/>
</dbReference>
<dbReference type="SUPFAM" id="SSF103501">
    <property type="entry name" value="Respiratory nitrate reductase 1 gamma chain"/>
    <property type="match status" value="1"/>
</dbReference>
<keyword evidence="1" id="KW-1133">Transmembrane helix</keyword>
<organism evidence="2 3">
    <name type="scientific">Thioalbus denitrificans</name>
    <dbReference type="NCBI Taxonomy" id="547122"/>
    <lineage>
        <taxon>Bacteria</taxon>
        <taxon>Pseudomonadati</taxon>
        <taxon>Pseudomonadota</taxon>
        <taxon>Gammaproteobacteria</taxon>
        <taxon>Chromatiales</taxon>
        <taxon>Ectothiorhodospiraceae</taxon>
        <taxon>Thioalbus</taxon>
    </lineage>
</organism>
<evidence type="ECO:0000313" key="3">
    <source>
        <dbReference type="Proteomes" id="UP000252707"/>
    </source>
</evidence>
<reference evidence="2 3" key="1">
    <citation type="submission" date="2018-07" db="EMBL/GenBank/DDBJ databases">
        <title>Genomic Encyclopedia of Type Strains, Phase IV (KMG-IV): sequencing the most valuable type-strain genomes for metagenomic binning, comparative biology and taxonomic classification.</title>
        <authorList>
            <person name="Goeker M."/>
        </authorList>
    </citation>
    <scope>NUCLEOTIDE SEQUENCE [LARGE SCALE GENOMIC DNA]</scope>
    <source>
        <strain evidence="2 3">DSM 26407</strain>
    </source>
</reference>
<proteinExistence type="predicted"/>
<evidence type="ECO:0000313" key="2">
    <source>
        <dbReference type="EMBL" id="RCX26549.1"/>
    </source>
</evidence>
<feature type="transmembrane region" description="Helical" evidence="1">
    <location>
        <begin position="114"/>
        <end position="137"/>
    </location>
</feature>
<accession>A0A369BY42</accession>
<dbReference type="EMBL" id="QPJY01000009">
    <property type="protein sequence ID" value="RCX26549.1"/>
    <property type="molecule type" value="Genomic_DNA"/>
</dbReference>
<protein>
    <submittedName>
        <fullName evidence="2">Nitrate reductase gamma subunit</fullName>
    </submittedName>
</protein>
<dbReference type="Gene3D" id="1.20.950.20">
    <property type="entry name" value="Transmembrane di-heme cytochromes, Chain C"/>
    <property type="match status" value="1"/>
</dbReference>
<dbReference type="RefSeq" id="WP_114280629.1">
    <property type="nucleotide sequence ID" value="NZ_QPJY01000009.1"/>
</dbReference>
<keyword evidence="1" id="KW-0472">Membrane</keyword>
<gene>
    <name evidence="2" type="ORF">DFQ59_10978</name>
</gene>
<evidence type="ECO:0000256" key="1">
    <source>
        <dbReference type="SAM" id="Phobius"/>
    </source>
</evidence>
<sequence length="221" mass="24476">MSSTAMDLLTWVRGPGFIIAVAIFLFGIALRLIEIYSLGRKPDLAVARTESRGSGGRTILGRSLPPEGMLKRSPITYIGGYIFHIGLFITVLLFEPHIELIRNLIGLSWPGLPSPVVDAAAIISIIALIVVLANRITDPVKRFLSTFEDYLTWTLTLLPLLTGYLAYHHLFLNYTLLLALHILTVELLLVALPFTKLFHTFSLFAARWYNGDISGRKGVAS</sequence>
<feature type="transmembrane region" description="Helical" evidence="1">
    <location>
        <begin position="149"/>
        <end position="167"/>
    </location>
</feature>
<feature type="transmembrane region" description="Helical" evidence="1">
    <location>
        <begin position="75"/>
        <end position="94"/>
    </location>
</feature>
<keyword evidence="1" id="KW-0812">Transmembrane</keyword>
<name>A0A369BY42_9GAMM</name>
<comment type="caution">
    <text evidence="2">The sequence shown here is derived from an EMBL/GenBank/DDBJ whole genome shotgun (WGS) entry which is preliminary data.</text>
</comment>
<dbReference type="InterPro" id="IPR036197">
    <property type="entry name" value="NarG-like_sf"/>
</dbReference>
<dbReference type="OrthoDB" id="7872966at2"/>
<feature type="transmembrane region" description="Helical" evidence="1">
    <location>
        <begin position="12"/>
        <end position="33"/>
    </location>
</feature>
<keyword evidence="3" id="KW-1185">Reference proteome</keyword>
<feature type="transmembrane region" description="Helical" evidence="1">
    <location>
        <begin position="173"/>
        <end position="194"/>
    </location>
</feature>
<dbReference type="AlphaFoldDB" id="A0A369BY42"/>